<gene>
    <name evidence="2" type="ORF">M5I08_15050</name>
</gene>
<organism evidence="2 3">
    <name type="scientific">Candidatus Mycobacterium methanotrophicum</name>
    <dbReference type="NCBI Taxonomy" id="2943498"/>
    <lineage>
        <taxon>Bacteria</taxon>
        <taxon>Bacillati</taxon>
        <taxon>Actinomycetota</taxon>
        <taxon>Actinomycetes</taxon>
        <taxon>Mycobacteriales</taxon>
        <taxon>Mycobacteriaceae</taxon>
        <taxon>Mycobacterium</taxon>
    </lineage>
</organism>
<sequence length="163" mass="17430">MSLTVGGRVARFGPVRLGAYKRLNRSDVEEIGLAALALLLLVAAFEVIKVAAWLLYEIVLWSWRGVRWGWQREGAWRRGKANAAIVVMLAAGAASALMVCGGVAHADPAPVRCRDLPGTFGSSHVCQFPDGSVTSCITSALPVVGPPCNPVYTQLTPGFWDQP</sequence>
<dbReference type="Proteomes" id="UP001056610">
    <property type="component" value="Chromosome"/>
</dbReference>
<evidence type="ECO:0000313" key="3">
    <source>
        <dbReference type="Proteomes" id="UP001056610"/>
    </source>
</evidence>
<keyword evidence="1" id="KW-0472">Membrane</keyword>
<keyword evidence="1" id="KW-1133">Transmembrane helix</keyword>
<dbReference type="RefSeq" id="WP_219070823.1">
    <property type="nucleotide sequence ID" value="NZ_CAJUXY010000120.1"/>
</dbReference>
<feature type="transmembrane region" description="Helical" evidence="1">
    <location>
        <begin position="81"/>
        <end position="104"/>
    </location>
</feature>
<keyword evidence="1" id="KW-0812">Transmembrane</keyword>
<feature type="transmembrane region" description="Helical" evidence="1">
    <location>
        <begin position="31"/>
        <end position="60"/>
    </location>
</feature>
<evidence type="ECO:0000313" key="2">
    <source>
        <dbReference type="EMBL" id="UQX09653.1"/>
    </source>
</evidence>
<reference evidence="2" key="1">
    <citation type="submission" date="2022-05" db="EMBL/GenBank/DDBJ databases">
        <title>A methanotrophic Mycobacterium dominates a cave microbial ecosystem.</title>
        <authorList>
            <person name="Van Spanning R.J.M."/>
            <person name="Guan Q."/>
            <person name="Melkonian C."/>
            <person name="Gallant J."/>
            <person name="Polerecky L."/>
            <person name="Flot J.-F."/>
            <person name="Brandt B.W."/>
            <person name="Braster M."/>
            <person name="Iturbe Espinoza P."/>
            <person name="Aerts J."/>
            <person name="Meima-Franke M."/>
            <person name="Piersma S.R."/>
            <person name="Bunduc C."/>
            <person name="Ummels R."/>
            <person name="Pain A."/>
            <person name="Fleming E.J."/>
            <person name="van der Wel N."/>
            <person name="Gherman V.D."/>
            <person name="Sarbu S.M."/>
            <person name="Bodelier P.L.E."/>
            <person name="Bitter W."/>
        </authorList>
    </citation>
    <scope>NUCLEOTIDE SEQUENCE</scope>
    <source>
        <strain evidence="2">Sulfur Cave</strain>
    </source>
</reference>
<protein>
    <submittedName>
        <fullName evidence="2">Uncharacterized protein</fullName>
    </submittedName>
</protein>
<keyword evidence="3" id="KW-1185">Reference proteome</keyword>
<accession>A0ABY4QH26</accession>
<proteinExistence type="predicted"/>
<dbReference type="EMBL" id="CP097320">
    <property type="protein sequence ID" value="UQX09653.1"/>
    <property type="molecule type" value="Genomic_DNA"/>
</dbReference>
<evidence type="ECO:0000256" key="1">
    <source>
        <dbReference type="SAM" id="Phobius"/>
    </source>
</evidence>
<name>A0ABY4QH26_9MYCO</name>